<evidence type="ECO:0000256" key="2">
    <source>
        <dbReference type="ARBA" id="ARBA00012175"/>
    </source>
</evidence>
<dbReference type="EMBL" id="OU015566">
    <property type="protein sequence ID" value="CAG5107429.1"/>
    <property type="molecule type" value="Genomic_DNA"/>
</dbReference>
<dbReference type="InterPro" id="IPR037840">
    <property type="entry name" value="PH_Anillin"/>
</dbReference>
<keyword evidence="7" id="KW-1185">Reference proteome</keyword>
<proteinExistence type="inferred from homology"/>
<dbReference type="Proteomes" id="UP001158576">
    <property type="component" value="Chromosome 1"/>
</dbReference>
<dbReference type="Gene3D" id="3.90.45.10">
    <property type="entry name" value="Peptide deformylase"/>
    <property type="match status" value="1"/>
</dbReference>
<dbReference type="Pfam" id="PF01327">
    <property type="entry name" value="Pep_deformylase"/>
    <property type="match status" value="1"/>
</dbReference>
<reference evidence="6 7" key="1">
    <citation type="submission" date="2021-04" db="EMBL/GenBank/DDBJ databases">
        <authorList>
            <person name="Bliznina A."/>
        </authorList>
    </citation>
    <scope>NUCLEOTIDE SEQUENCE [LARGE SCALE GENOMIC DNA]</scope>
</reference>
<feature type="domain" description="Anillin homology" evidence="5">
    <location>
        <begin position="817"/>
        <end position="957"/>
    </location>
</feature>
<dbReference type="InterPro" id="IPR011993">
    <property type="entry name" value="PH-like_dom_sf"/>
</dbReference>
<feature type="region of interest" description="Disordered" evidence="3">
    <location>
        <begin position="334"/>
        <end position="358"/>
    </location>
</feature>
<dbReference type="InterPro" id="IPR036821">
    <property type="entry name" value="Peptide_deformylase_sf"/>
</dbReference>
<evidence type="ECO:0000313" key="6">
    <source>
        <dbReference type="EMBL" id="CAG5107429.1"/>
    </source>
</evidence>
<dbReference type="Pfam" id="PF08174">
    <property type="entry name" value="Anillin"/>
    <property type="match status" value="1"/>
</dbReference>
<accession>A0ABN7STQ9</accession>
<dbReference type="EC" id="3.5.1.88" evidence="2"/>
<feature type="region of interest" description="Disordered" evidence="3">
    <location>
        <begin position="455"/>
        <end position="488"/>
    </location>
</feature>
<dbReference type="InterPro" id="IPR001849">
    <property type="entry name" value="PH_domain"/>
</dbReference>
<feature type="region of interest" description="Disordered" evidence="3">
    <location>
        <begin position="257"/>
        <end position="286"/>
    </location>
</feature>
<gene>
    <name evidence="6" type="ORF">OKIOD_LOCUS12081</name>
</gene>
<dbReference type="InterPro" id="IPR051364">
    <property type="entry name" value="Cytokinesis/Rho-signaling"/>
</dbReference>
<dbReference type="Pfam" id="PF00169">
    <property type="entry name" value="PH"/>
    <property type="match status" value="1"/>
</dbReference>
<evidence type="ECO:0000313" key="7">
    <source>
        <dbReference type="Proteomes" id="UP001158576"/>
    </source>
</evidence>
<comment type="similarity">
    <text evidence="1">Belongs to the polypeptide deformylase family.</text>
</comment>
<dbReference type="PANTHER" id="PTHR21538">
    <property type="entry name" value="ANILLIN/RHOTEKIN RTKN"/>
    <property type="match status" value="1"/>
</dbReference>
<feature type="domain" description="PH" evidence="4">
    <location>
        <begin position="995"/>
        <end position="1078"/>
    </location>
</feature>
<feature type="compositionally biased region" description="Basic and acidic residues" evidence="3">
    <location>
        <begin position="263"/>
        <end position="282"/>
    </location>
</feature>
<dbReference type="SUPFAM" id="SSF56420">
    <property type="entry name" value="Peptide deformylase"/>
    <property type="match status" value="1"/>
</dbReference>
<dbReference type="InterPro" id="IPR012966">
    <property type="entry name" value="AHD"/>
</dbReference>
<protein>
    <recommendedName>
        <fullName evidence="2">peptide deformylase</fullName>
        <ecNumber evidence="2">3.5.1.88</ecNumber>
    </recommendedName>
</protein>
<evidence type="ECO:0000256" key="1">
    <source>
        <dbReference type="ARBA" id="ARBA00010759"/>
    </source>
</evidence>
<dbReference type="InterPro" id="IPR023635">
    <property type="entry name" value="Peptide_deformylase"/>
</dbReference>
<evidence type="ECO:0000259" key="4">
    <source>
        <dbReference type="Pfam" id="PF00169"/>
    </source>
</evidence>
<dbReference type="Gene3D" id="2.30.29.30">
    <property type="entry name" value="Pleckstrin-homology domain (PH domain)/Phosphotyrosine-binding domain (PTB)"/>
    <property type="match status" value="1"/>
</dbReference>
<sequence>MSSSIFTRAAKITRSRVQKKIGPKYLPYNHIALIGDPILRQPAADFDVNIYNSVDIKTFEQHNPAIIKSLNKMEKFAQYGWVITAPQVGLPMKIMLVQLHLALDEDGFTIKGTDKTKNYIFANPEIRPLTNEKAFSIESSLSVPALSGVVERHQGLVKKCELTAYDLAARRIVKMTLTPPDSFMVQNAVDQLNGVIFIDKVTDKHSNLILLVIDRKMASEFKKALLEQKMKREKKIAEQGVDPCTVVDMNISTKRRPLLESNVEAKETEPKKPKMSDSEMRRAERKAKLAALTAHLRNCDSADQGKEPSHNSILETARELPSIESASHVNMTEAPTEISLPETPSTPSKKKSKWAQMAAERAIWDDDSLQQTPSKAPKPDIASVQKFSAPKPQAQSSGLPVFKTIEQPSVPVPQTSAKEQIQAALERAGKKSTTIVPKSKHQKAKFFEDRINSLMTDSPKATPKPIKLVETPTSSRVAPEPESTHVMSKNESLLELNKVKKVNKLIANFNTPQNQRTPEQRNLPPVLLETRESFGAESDESMDVDKTPPAQHIEPESLDLSDSVNTEPYTVVPAREEMLPEPHLPVAETSNDTVGSFHSSENNESLLNAKIEPVSEFGTPLQSTRISDNIESFHMDESASEDFVMENTVENTVSNVTGYKRDVAEKSYYEEGDIVSPKAKNKRRSNTVAYDDTSIVEFNPKSIASFRKTQRLKNYEARATVSSVFQEVENQEVRVDITKRKRELEEIVSKQMSIIRQTSAALSVCTDLKHGKGTQTQVAAEACLLEATKKYEAAKSGLEKLKTEKGLSVGKLEIGDIHLRTRYQETFQSPQHLNSTHWMMAIVQVDDQVHVTSVKEIKNIREQKSLILDSRCTFKNVRQDFVIDVSIYSMSTQMPKVEPKSKQLASGKLFKKLGFKKSTSVEKIPSNPAMMSAGGPNAVRKSNFRSVGSASITMDTAQSYEQYKLRTTWDSLIQSVFAMPVEMKFTKSTAFSTFLTVRKGGDSHYGDWRRYWAVLSRDRITFWKYPEDQEDLPQEGYISLRYALNEEVKTANRAMTSRPNCFELYCAPSLAIRSAIQHTSKESSHLTIPTSSSDTFFLLTTTSRRKNGAKP</sequence>
<evidence type="ECO:0000256" key="3">
    <source>
        <dbReference type="SAM" id="MobiDB-lite"/>
    </source>
</evidence>
<name>A0ABN7STQ9_OIKDI</name>
<evidence type="ECO:0000259" key="5">
    <source>
        <dbReference type="Pfam" id="PF08174"/>
    </source>
</evidence>
<dbReference type="SUPFAM" id="SSF50729">
    <property type="entry name" value="PH domain-like"/>
    <property type="match status" value="1"/>
</dbReference>
<dbReference type="PANTHER" id="PTHR21538:SF23">
    <property type="entry name" value="ANILLIN"/>
    <property type="match status" value="1"/>
</dbReference>
<organism evidence="6 7">
    <name type="scientific">Oikopleura dioica</name>
    <name type="common">Tunicate</name>
    <dbReference type="NCBI Taxonomy" id="34765"/>
    <lineage>
        <taxon>Eukaryota</taxon>
        <taxon>Metazoa</taxon>
        <taxon>Chordata</taxon>
        <taxon>Tunicata</taxon>
        <taxon>Appendicularia</taxon>
        <taxon>Copelata</taxon>
        <taxon>Oikopleuridae</taxon>
        <taxon>Oikopleura</taxon>
    </lineage>
</organism>
<dbReference type="CDD" id="cd01263">
    <property type="entry name" value="PH_anillin"/>
    <property type="match status" value="1"/>
</dbReference>